<keyword evidence="4" id="KW-0812">Transmembrane</keyword>
<evidence type="ECO:0000256" key="1">
    <source>
        <dbReference type="ARBA" id="ARBA00008668"/>
    </source>
</evidence>
<dbReference type="Gene3D" id="3.40.50.1110">
    <property type="entry name" value="SGNH hydrolase"/>
    <property type="match status" value="1"/>
</dbReference>
<dbReference type="Pfam" id="PF00657">
    <property type="entry name" value="Lipase_GDSL"/>
    <property type="match status" value="1"/>
</dbReference>
<sequence length="398" mass="44242">MRACFCRHNVHAVCLSLVFFHTIQLLVLLPAASELSITAGGCEFPAIFNFGDSTSDTGGIHASFPFMTLAEEFPYGETFFHRPVNRYSDGRLLIDFLAQGLGKPFLSPYLQSVDSNFTHGANFASSGATARNIRSFISPFNLQIQVNQYKVFKDQVALSVEQRGTQGYLPEIVAFVKGLHIIQIGSSDFSHAYMNLKMNTEQIHSFLPGIVDAITSAVRELYETGARTFWVMDVGPQGCLPFVLSKYPHTMADLDDTGCAEPYNRVVQTYNNLLRSQLAALRDELPMATIVYVDTYSILHTMIENGPRFGFEYTTRACCGVGGKHNYDYGVQCGTSNHVHGQYLTALPCVDPTAYINWDGVHLTDRANRLLARHILSGHYFQPAFPVSELCPSHIHTV</sequence>
<keyword evidence="4" id="KW-1133">Transmembrane helix</keyword>
<dbReference type="InterPro" id="IPR001087">
    <property type="entry name" value="GDSL"/>
</dbReference>
<dbReference type="SUPFAM" id="SSF52266">
    <property type="entry name" value="SGNH hydrolase"/>
    <property type="match status" value="1"/>
</dbReference>
<keyword evidence="3" id="KW-0378">Hydrolase</keyword>
<dbReference type="CDD" id="cd01837">
    <property type="entry name" value="SGNH_plant_lipase_like"/>
    <property type="match status" value="1"/>
</dbReference>
<evidence type="ECO:0000313" key="6">
    <source>
        <dbReference type="Proteomes" id="UP000825935"/>
    </source>
</evidence>
<evidence type="ECO:0000256" key="4">
    <source>
        <dbReference type="SAM" id="Phobius"/>
    </source>
</evidence>
<proteinExistence type="inferred from homology"/>
<dbReference type="PANTHER" id="PTHR22835">
    <property type="entry name" value="ZINC FINGER FYVE DOMAIN CONTAINING PROTEIN"/>
    <property type="match status" value="1"/>
</dbReference>
<keyword evidence="4" id="KW-0472">Membrane</keyword>
<comment type="caution">
    <text evidence="5">The sequence shown here is derived from an EMBL/GenBank/DDBJ whole genome shotgun (WGS) entry which is preliminary data.</text>
</comment>
<gene>
    <name evidence="5" type="ORF">KP509_31G052200</name>
</gene>
<dbReference type="GO" id="GO:0016788">
    <property type="term" value="F:hydrolase activity, acting on ester bonds"/>
    <property type="evidence" value="ECO:0007669"/>
    <property type="project" value="InterPro"/>
</dbReference>
<dbReference type="AlphaFoldDB" id="A0A8T2QY15"/>
<keyword evidence="2" id="KW-0732">Signal</keyword>
<evidence type="ECO:0000256" key="3">
    <source>
        <dbReference type="ARBA" id="ARBA00022801"/>
    </source>
</evidence>
<dbReference type="InterPro" id="IPR036514">
    <property type="entry name" value="SGNH_hydro_sf"/>
</dbReference>
<name>A0A8T2QY15_CERRI</name>
<evidence type="ECO:0000256" key="2">
    <source>
        <dbReference type="ARBA" id="ARBA00022729"/>
    </source>
</evidence>
<comment type="similarity">
    <text evidence="1">Belongs to the 'GDSL' lipolytic enzyme family.</text>
</comment>
<organism evidence="5 6">
    <name type="scientific">Ceratopteris richardii</name>
    <name type="common">Triangle waterfern</name>
    <dbReference type="NCBI Taxonomy" id="49495"/>
    <lineage>
        <taxon>Eukaryota</taxon>
        <taxon>Viridiplantae</taxon>
        <taxon>Streptophyta</taxon>
        <taxon>Embryophyta</taxon>
        <taxon>Tracheophyta</taxon>
        <taxon>Polypodiopsida</taxon>
        <taxon>Polypodiidae</taxon>
        <taxon>Polypodiales</taxon>
        <taxon>Pteridineae</taxon>
        <taxon>Pteridaceae</taxon>
        <taxon>Parkerioideae</taxon>
        <taxon>Ceratopteris</taxon>
    </lineage>
</organism>
<protein>
    <submittedName>
        <fullName evidence="5">Uncharacterized protein</fullName>
    </submittedName>
</protein>
<reference evidence="5" key="1">
    <citation type="submission" date="2021-08" db="EMBL/GenBank/DDBJ databases">
        <title>WGS assembly of Ceratopteris richardii.</title>
        <authorList>
            <person name="Marchant D.B."/>
            <person name="Chen G."/>
            <person name="Jenkins J."/>
            <person name="Shu S."/>
            <person name="Leebens-Mack J."/>
            <person name="Grimwood J."/>
            <person name="Schmutz J."/>
            <person name="Soltis P."/>
            <person name="Soltis D."/>
            <person name="Chen Z.-H."/>
        </authorList>
    </citation>
    <scope>NUCLEOTIDE SEQUENCE</scope>
    <source>
        <strain evidence="5">Whitten #5841</strain>
        <tissue evidence="5">Leaf</tissue>
    </source>
</reference>
<keyword evidence="6" id="KW-1185">Reference proteome</keyword>
<dbReference type="OrthoDB" id="1600564at2759"/>
<dbReference type="EMBL" id="CM035436">
    <property type="protein sequence ID" value="KAH7288979.1"/>
    <property type="molecule type" value="Genomic_DNA"/>
</dbReference>
<evidence type="ECO:0000313" key="5">
    <source>
        <dbReference type="EMBL" id="KAH7288979.1"/>
    </source>
</evidence>
<dbReference type="PANTHER" id="PTHR22835:SF588">
    <property type="entry name" value="ALPHA-L-FUCOSIDASE 3"/>
    <property type="match status" value="1"/>
</dbReference>
<feature type="transmembrane region" description="Helical" evidence="4">
    <location>
        <begin position="12"/>
        <end position="32"/>
    </location>
</feature>
<accession>A0A8T2QY15</accession>
<dbReference type="InterPro" id="IPR035669">
    <property type="entry name" value="SGNH_plant_lipase-like"/>
</dbReference>
<dbReference type="Proteomes" id="UP000825935">
    <property type="component" value="Chromosome 31"/>
</dbReference>